<keyword evidence="3" id="KW-1185">Reference proteome</keyword>
<evidence type="ECO:0000313" key="3">
    <source>
        <dbReference type="Proteomes" id="UP001177769"/>
    </source>
</evidence>
<feature type="chain" id="PRO_5041736864" evidence="1">
    <location>
        <begin position="25"/>
        <end position="135"/>
    </location>
</feature>
<dbReference type="AlphaFoldDB" id="A0AA95SMA6"/>
<dbReference type="KEGG" id="pais:PFX98_13495"/>
<gene>
    <name evidence="2" type="ORF">PFX98_13495</name>
</gene>
<accession>A0AA95SMA6</accession>
<dbReference type="Proteomes" id="UP001177769">
    <property type="component" value="Chromosome"/>
</dbReference>
<reference evidence="2" key="1">
    <citation type="submission" date="2023-01" db="EMBL/GenBank/DDBJ databases">
        <title>Whole genome sequence of Paucibacter sp. S2-9 isolated from pond sediment.</title>
        <authorList>
            <person name="Jung J.Y."/>
        </authorList>
    </citation>
    <scope>NUCLEOTIDE SEQUENCE</scope>
    <source>
        <strain evidence="2">S2-9</strain>
    </source>
</reference>
<protein>
    <submittedName>
        <fullName evidence="2">DUF4148 domain-containing protein</fullName>
    </submittedName>
</protein>
<proteinExistence type="predicted"/>
<dbReference type="InterPro" id="IPR025421">
    <property type="entry name" value="DUF4148"/>
</dbReference>
<organism evidence="2 3">
    <name type="scientific">Paucibacter sediminis</name>
    <dbReference type="NCBI Taxonomy" id="3019553"/>
    <lineage>
        <taxon>Bacteria</taxon>
        <taxon>Pseudomonadati</taxon>
        <taxon>Pseudomonadota</taxon>
        <taxon>Betaproteobacteria</taxon>
        <taxon>Burkholderiales</taxon>
        <taxon>Sphaerotilaceae</taxon>
        <taxon>Roseateles</taxon>
    </lineage>
</organism>
<sequence>MNKLSTISVALVLAGLAVASGANAQSKTREQVLAELQQARASGELAQRAAEMEGVGALAAPVNAPKAHTLSASEAVKPATLPAAAPVKGKTRAEVVAELQRARETGELEEQFSEGGPGYFAVTRGISGTPVLAGK</sequence>
<dbReference type="EMBL" id="CP116346">
    <property type="protein sequence ID" value="WIT09950.1"/>
    <property type="molecule type" value="Genomic_DNA"/>
</dbReference>
<feature type="signal peptide" evidence="1">
    <location>
        <begin position="1"/>
        <end position="24"/>
    </location>
</feature>
<name>A0AA95SMA6_9BURK</name>
<dbReference type="Pfam" id="PF13663">
    <property type="entry name" value="DUF4148"/>
    <property type="match status" value="1"/>
</dbReference>
<evidence type="ECO:0000313" key="2">
    <source>
        <dbReference type="EMBL" id="WIT09950.1"/>
    </source>
</evidence>
<dbReference type="RefSeq" id="WP_285231020.1">
    <property type="nucleotide sequence ID" value="NZ_CP116346.1"/>
</dbReference>
<keyword evidence="1" id="KW-0732">Signal</keyword>
<evidence type="ECO:0000256" key="1">
    <source>
        <dbReference type="SAM" id="SignalP"/>
    </source>
</evidence>